<keyword evidence="5" id="KW-0460">Magnesium</keyword>
<evidence type="ECO:0000313" key="9">
    <source>
        <dbReference type="Proteomes" id="UP000559182"/>
    </source>
</evidence>
<dbReference type="AlphaFoldDB" id="A0A839N7S2"/>
<protein>
    <submittedName>
        <fullName evidence="8">8-oxo-dGTP pyrophosphatase MutT (NUDIX family)</fullName>
    </submittedName>
</protein>
<evidence type="ECO:0000256" key="4">
    <source>
        <dbReference type="ARBA" id="ARBA00022801"/>
    </source>
</evidence>
<dbReference type="Proteomes" id="UP000559182">
    <property type="component" value="Unassembled WGS sequence"/>
</dbReference>
<accession>A0A839N7S2</accession>
<dbReference type="EMBL" id="JACHVQ010000003">
    <property type="protein sequence ID" value="MBB2893830.1"/>
    <property type="molecule type" value="Genomic_DNA"/>
</dbReference>
<dbReference type="GO" id="GO:0016818">
    <property type="term" value="F:hydrolase activity, acting on acid anhydrides, in phosphorus-containing anhydrides"/>
    <property type="evidence" value="ECO:0007669"/>
    <property type="project" value="InterPro"/>
</dbReference>
<gene>
    <name evidence="8" type="ORF">FHU39_003861</name>
</gene>
<dbReference type="SUPFAM" id="SSF55811">
    <property type="entry name" value="Nudix"/>
    <property type="match status" value="1"/>
</dbReference>
<keyword evidence="9" id="KW-1185">Reference proteome</keyword>
<evidence type="ECO:0000256" key="6">
    <source>
        <dbReference type="ARBA" id="ARBA00023211"/>
    </source>
</evidence>
<keyword evidence="6" id="KW-0464">Manganese</keyword>
<keyword evidence="3" id="KW-0479">Metal-binding</keyword>
<comment type="cofactor">
    <cofactor evidence="2">
        <name>Mg(2+)</name>
        <dbReference type="ChEBI" id="CHEBI:18420"/>
    </cofactor>
</comment>
<organism evidence="8 9">
    <name type="scientific">Flexivirga oryzae</name>
    <dbReference type="NCBI Taxonomy" id="1794944"/>
    <lineage>
        <taxon>Bacteria</taxon>
        <taxon>Bacillati</taxon>
        <taxon>Actinomycetota</taxon>
        <taxon>Actinomycetes</taxon>
        <taxon>Micrococcales</taxon>
        <taxon>Dermacoccaceae</taxon>
        <taxon>Flexivirga</taxon>
    </lineage>
</organism>
<dbReference type="CDD" id="cd18870">
    <property type="entry name" value="NUDIX_AcylCoAdiphos_Nudt19"/>
    <property type="match status" value="1"/>
</dbReference>
<proteinExistence type="predicted"/>
<dbReference type="GO" id="GO:0046872">
    <property type="term" value="F:metal ion binding"/>
    <property type="evidence" value="ECO:0007669"/>
    <property type="project" value="UniProtKB-KW"/>
</dbReference>
<evidence type="ECO:0000256" key="3">
    <source>
        <dbReference type="ARBA" id="ARBA00022723"/>
    </source>
</evidence>
<sequence length="283" mass="31139">MADRSALMRRYLADGRGPVTPRNSATVLLIRDGADDVEVFMLRRHRGMKFAPGVFVYPGGSVEPHDRLPAERLGGPTPGQWARALDTTPELAEALVCAAVRETFEECGVLLAGPDAASTCRTEGADWDRRRSALARGETTLPSLLQEEDLVARTDLLRPFGRWITPIFSARRYDTRFFLAALPQGARCRDFREESDTAAWLPVRETLTRYEQGTIPMMLATADALNTLAPHDSVAAALAAVPPTNIPRVVRGIPDGADFRWVVDGADEGIPIEDYLHTTRRAC</sequence>
<dbReference type="InterPro" id="IPR015797">
    <property type="entry name" value="NUDIX_hydrolase-like_dom_sf"/>
</dbReference>
<comment type="caution">
    <text evidence="8">The sequence shown here is derived from an EMBL/GenBank/DDBJ whole genome shotgun (WGS) entry which is preliminary data.</text>
</comment>
<evidence type="ECO:0000256" key="5">
    <source>
        <dbReference type="ARBA" id="ARBA00022842"/>
    </source>
</evidence>
<dbReference type="InterPro" id="IPR000086">
    <property type="entry name" value="NUDIX_hydrolase_dom"/>
</dbReference>
<reference evidence="8 9" key="1">
    <citation type="submission" date="2020-08" db="EMBL/GenBank/DDBJ databases">
        <title>Sequencing the genomes of 1000 actinobacteria strains.</title>
        <authorList>
            <person name="Klenk H.-P."/>
        </authorList>
    </citation>
    <scope>NUCLEOTIDE SEQUENCE [LARGE SCALE GENOMIC DNA]</scope>
    <source>
        <strain evidence="8 9">DSM 105369</strain>
    </source>
</reference>
<evidence type="ECO:0000313" key="8">
    <source>
        <dbReference type="EMBL" id="MBB2893830.1"/>
    </source>
</evidence>
<comment type="cofactor">
    <cofactor evidence="1">
        <name>Mn(2+)</name>
        <dbReference type="ChEBI" id="CHEBI:29035"/>
    </cofactor>
</comment>
<evidence type="ECO:0000256" key="1">
    <source>
        <dbReference type="ARBA" id="ARBA00001936"/>
    </source>
</evidence>
<dbReference type="PANTHER" id="PTHR12318">
    <property type="entry name" value="TESTOSTERONE-REGULATED PROTEIN RP2"/>
    <property type="match status" value="1"/>
</dbReference>
<dbReference type="PANTHER" id="PTHR12318:SF0">
    <property type="entry name" value="ACYL-COENZYME A DIPHOSPHATASE NUDT19"/>
    <property type="match status" value="1"/>
</dbReference>
<keyword evidence="4" id="KW-0378">Hydrolase</keyword>
<dbReference type="PROSITE" id="PS51462">
    <property type="entry name" value="NUDIX"/>
    <property type="match status" value="1"/>
</dbReference>
<dbReference type="RefSeq" id="WP_183322256.1">
    <property type="nucleotide sequence ID" value="NZ_JACHVQ010000003.1"/>
</dbReference>
<name>A0A839N7S2_9MICO</name>
<evidence type="ECO:0000256" key="2">
    <source>
        <dbReference type="ARBA" id="ARBA00001946"/>
    </source>
</evidence>
<dbReference type="InterPro" id="IPR039121">
    <property type="entry name" value="NUDT19"/>
</dbReference>
<dbReference type="Gene3D" id="3.90.79.10">
    <property type="entry name" value="Nucleoside Triphosphate Pyrophosphohydrolase"/>
    <property type="match status" value="1"/>
</dbReference>
<feature type="domain" description="Nudix hydrolase" evidence="7">
    <location>
        <begin position="21"/>
        <end position="223"/>
    </location>
</feature>
<evidence type="ECO:0000259" key="7">
    <source>
        <dbReference type="PROSITE" id="PS51462"/>
    </source>
</evidence>